<reference evidence="2" key="4">
    <citation type="journal article" date="2009" name="Biosci. Biotechnol. Biochem.">
        <title>The complete nucleotide sequence of pCAR2: pCAR2 and pCAR1 were structurally identical IncP-7 carbazole degradative plasmids.</title>
        <authorList>
            <person name="Takahashi Y."/>
            <person name="Shintani M."/>
            <person name="Yamane H."/>
            <person name="Nojiri H."/>
        </authorList>
    </citation>
    <scope>NUCLEOTIDE SEQUENCE</scope>
    <source>
        <strain evidence="2">CA10</strain>
        <plasmid evidence="2">pCAR1.2</plasmid>
    </source>
</reference>
<geneLocation type="plasmid" evidence="2">
    <name>pCAR1.2</name>
</geneLocation>
<feature type="region of interest" description="Disordered" evidence="1">
    <location>
        <begin position="41"/>
        <end position="66"/>
    </location>
</feature>
<proteinExistence type="predicted"/>
<accession>B7XGG1</accession>
<evidence type="ECO:0000256" key="1">
    <source>
        <dbReference type="SAM" id="MobiDB-lite"/>
    </source>
</evidence>
<keyword evidence="2" id="KW-0614">Plasmid</keyword>
<reference evidence="2" key="5">
    <citation type="journal article" date="2009" name="BMC Genomics">
        <title>High-resolution mapping of plasmid transcriptomes in different host bacteria.</title>
        <authorList>
            <person name="Miyakoshi M."/>
            <person name="Nishida H."/>
            <person name="Shintani M."/>
            <person name="Yamane H."/>
            <person name="Nojiri H."/>
        </authorList>
    </citation>
    <scope>NUCLEOTIDE SEQUENCE</scope>
    <source>
        <strain evidence="2">CA10</strain>
        <plasmid evidence="2">pCAR1.2</plasmid>
    </source>
</reference>
<feature type="region of interest" description="Disordered" evidence="1">
    <location>
        <begin position="1"/>
        <end position="27"/>
    </location>
</feature>
<reference evidence="2" key="1">
    <citation type="journal article" date="2005" name="Appl. Microbiol. Biotechnol.">
        <title>Large plasmid pCAR2 and class II transposon Tn4676 are functional mobile genetic elements to distribute the carbazole/dioxin-degradative car gene cluster in different bacteria.</title>
        <authorList>
            <person name="Shintani M."/>
            <person name="Yoshida T."/>
            <person name="Habe H."/>
            <person name="Omori T."/>
            <person name="Nojiri H."/>
        </authorList>
    </citation>
    <scope>NUCLEOTIDE SEQUENCE</scope>
    <source>
        <strain evidence="2">CA10</strain>
        <plasmid evidence="2">pCAR1.2</plasmid>
    </source>
</reference>
<reference evidence="2" key="2">
    <citation type="journal article" date="2005" name="Biotechnol. Lett.">
        <title>Recipient range of IncP-7 conjugative plasmid pCAR2 from Pseudomonas putida HS01 is broader than from other Pseudomonas strains.</title>
        <authorList>
            <person name="Shintani M."/>
            <person name="Habe H."/>
            <person name="Tsuda M."/>
            <person name="Omori T."/>
            <person name="Yamane H."/>
            <person name="Nojiri H."/>
        </authorList>
    </citation>
    <scope>NUCLEOTIDE SEQUENCE</scope>
    <source>
        <strain evidence="2">CA10</strain>
        <plasmid evidence="2">pCAR1.2</plasmid>
    </source>
</reference>
<reference evidence="2" key="3">
    <citation type="journal article" date="2009" name="Appl. Environ. Microbiol.">
        <title>Carbazole-degradative IncP-7 plasmid pCAR1.2 is structurally unstable in Pseudomonas fluorescens Pf0-1, which accumulates catechol, the intermediate of the carbazole degradation pathway.</title>
        <authorList>
            <person name="Takahashi Y."/>
            <person name="Shintani M."/>
            <person name="Li L."/>
            <person name="Yamane H."/>
            <person name="Nojiri H."/>
        </authorList>
    </citation>
    <scope>NUCLEOTIDE SEQUENCE</scope>
    <source>
        <strain evidence="2">CA10</strain>
        <plasmid evidence="2">pCAR1.2</plasmid>
    </source>
</reference>
<dbReference type="AlphaFoldDB" id="B7XGG1"/>
<organism evidence="2">
    <name type="scientific">Pseudomonas putida</name>
    <name type="common">Arthrobacter siderocapsulatus</name>
    <dbReference type="NCBI Taxonomy" id="303"/>
    <lineage>
        <taxon>Bacteria</taxon>
        <taxon>Pseudomonadati</taxon>
        <taxon>Pseudomonadota</taxon>
        <taxon>Gammaproteobacteria</taxon>
        <taxon>Pseudomonadales</taxon>
        <taxon>Pseudomonadaceae</taxon>
        <taxon>Pseudomonas</taxon>
    </lineage>
</organism>
<dbReference type="RefSeq" id="WP_011077890.1">
    <property type="nucleotide sequence ID" value="NC_011838.1"/>
</dbReference>
<evidence type="ECO:0000313" key="2">
    <source>
        <dbReference type="EMBL" id="BAH09969.1"/>
    </source>
</evidence>
<reference evidence="2" key="7">
    <citation type="journal article" date="2010" name="J. Bacteriol.">
        <title>Pmr, a histone-like protein H1 (H-NS) family protein encoded by the IncP-7 plasmid pCAR1, is a key global regulator that alters host function.</title>
        <authorList>
            <person name="Yun C.S."/>
            <person name="Suzuki C."/>
            <person name="Naito K."/>
            <person name="Takeda T."/>
            <person name="Takahashi Y."/>
            <person name="Sai F."/>
            <person name="Terabayashi T."/>
            <person name="Miyakoshi M."/>
            <person name="Shintani M."/>
            <person name="Nishida H."/>
            <person name="Yamane H."/>
            <person name="Nojiri H."/>
        </authorList>
    </citation>
    <scope>NUCLEOTIDE SEQUENCE</scope>
    <source>
        <strain evidence="2">CA10</strain>
        <plasmid evidence="2">pCAR1.2</plasmid>
    </source>
</reference>
<protein>
    <submittedName>
        <fullName evidence="2">Uncharacterized protein</fullName>
    </submittedName>
</protein>
<dbReference type="EMBL" id="AB474758">
    <property type="protein sequence ID" value="BAH09969.1"/>
    <property type="molecule type" value="Genomic_DNA"/>
</dbReference>
<reference evidence="2" key="6">
    <citation type="journal article" date="2010" name="Environ. Microbiol.">
        <title>Response of the Pseudomonas host chromosomal transcriptome to carriage of the IncP-7 plasmid pCAR1.</title>
        <authorList>
            <person name="Shintani M."/>
            <person name="Takahashi Y."/>
            <person name="Tokumaru H."/>
            <person name="Kadota K."/>
            <person name="Hara H."/>
            <person name="Miyakoshi M."/>
            <person name="Naito K."/>
            <person name="Yamane H."/>
            <person name="Nishida H."/>
            <person name="Nojiri H."/>
        </authorList>
    </citation>
    <scope>NUCLEOTIDE SEQUENCE</scope>
    <source>
        <strain evidence="2">CA10</strain>
        <plasmid evidence="2">pCAR1.2</plasmid>
    </source>
</reference>
<sequence>MTNTKSNIIRFPVVGRSSKKPDTPSPGAAFLDAVKMIQDAPALPSNKTRRGKSLPSQSVEGDNNTQVAGERVVHQSIKGSGNVQIGGAVGRVTVHASKAPRIEIAAPFGSIGADPAFRARIESLIKQINEYRHKRLGKSFKFGALYGELAKAFGLAPKSWRDIWLFDESMAPEVIHWLEAKLNNTQQGRIDRAARGEAYMHTRGHLFKIETDYLAQLGWNDDYATMQREIVTGKESRRHMTDAEFRHWVGYLRRALEAMYGESTN</sequence>
<name>B7XGG1_PSEPU</name>
<feature type="compositionally biased region" description="Polar residues" evidence="1">
    <location>
        <begin position="54"/>
        <end position="66"/>
    </location>
</feature>